<dbReference type="InterPro" id="IPR025758">
    <property type="entry name" value="Fic/DOC_N"/>
</dbReference>
<sequence>MNESNIHHSSFIIENLPPKIDSESVTILKQLNRASRALGQLKGEVSKIPNSQILLDTLTLQEAKDSNEIENIVTTDDEMYQASIDETVASVTAKEALNYSKAIKLGLEIVRNKGLLTVNDIKRIQELISPNHPIRKIPGTVLKNPKTQEVVYTPPQHYYEIQSLLDNLERYINVPDFHDIDALIKMPIIHFQFESIHPFLDGNGRTGRLLNILYLVQQGLLDIPVLYLSSYIIKNKSDYYRLLQEVRTKGSWEEWIVWMLKGVELTAKETIVVVNKIKLLMDDYKKEIRSNYSFYSHDLINILFKHPYSKISFLEKELRVHRHTATLYLNELAKAKMLTKVKIGRSNYYINEPLLKILKER</sequence>
<evidence type="ECO:0000259" key="4">
    <source>
        <dbReference type="PROSITE" id="PS51459"/>
    </source>
</evidence>
<dbReference type="PIRSF" id="PIRSF038925">
    <property type="entry name" value="AMP-prot_trans"/>
    <property type="match status" value="1"/>
</dbReference>
<evidence type="ECO:0000256" key="2">
    <source>
        <dbReference type="PIRSR" id="PIRSR640198-1"/>
    </source>
</evidence>
<keyword evidence="6" id="KW-1185">Reference proteome</keyword>
<dbReference type="GO" id="GO:0005524">
    <property type="term" value="F:ATP binding"/>
    <property type="evidence" value="ECO:0007669"/>
    <property type="project" value="UniProtKB-KW"/>
</dbReference>
<dbReference type="PROSITE" id="PS51459">
    <property type="entry name" value="FIDO"/>
    <property type="match status" value="1"/>
</dbReference>
<dbReference type="Pfam" id="PF02661">
    <property type="entry name" value="Fic"/>
    <property type="match status" value="1"/>
</dbReference>
<reference evidence="5 6" key="1">
    <citation type="submission" date="2016-12" db="EMBL/GenBank/DDBJ databases">
        <title>Trade-off between light-utilization and light-protection in marine flavobacteria.</title>
        <authorList>
            <person name="Kumagai Y."/>
            <person name="Yoshizawa S."/>
            <person name="Kogure K."/>
            <person name="Iwasaki W."/>
        </authorList>
    </citation>
    <scope>NUCLEOTIDE SEQUENCE [LARGE SCALE GENOMIC DNA]</scope>
    <source>
        <strain evidence="5 6">KCTC 22729</strain>
    </source>
</reference>
<accession>A0A2S7WA47</accession>
<dbReference type="RefSeq" id="WP_105045434.1">
    <property type="nucleotide sequence ID" value="NZ_CP150662.1"/>
</dbReference>
<name>A0A2S7WA47_9FLAO</name>
<feature type="active site" evidence="2">
    <location>
        <position position="197"/>
    </location>
</feature>
<dbReference type="AlphaFoldDB" id="A0A2S7WA47"/>
<evidence type="ECO:0000313" key="6">
    <source>
        <dbReference type="Proteomes" id="UP000237608"/>
    </source>
</evidence>
<dbReference type="EMBL" id="MSCL01000001">
    <property type="protein sequence ID" value="PQJ74286.1"/>
    <property type="molecule type" value="Genomic_DNA"/>
</dbReference>
<feature type="binding site" evidence="1">
    <location>
        <position position="239"/>
    </location>
    <ligand>
        <name>ATP</name>
        <dbReference type="ChEBI" id="CHEBI:30616"/>
    </ligand>
</feature>
<dbReference type="InterPro" id="IPR036597">
    <property type="entry name" value="Fido-like_dom_sf"/>
</dbReference>
<gene>
    <name evidence="5" type="ORF">BTO13_02920</name>
</gene>
<comment type="caution">
    <text evidence="5">The sequence shown here is derived from an EMBL/GenBank/DDBJ whole genome shotgun (WGS) entry which is preliminary data.</text>
</comment>
<keyword evidence="1" id="KW-0547">Nucleotide-binding</keyword>
<dbReference type="PANTHER" id="PTHR13504:SF35">
    <property type="entry name" value="PROTEIN ADENYLYLTRANSFERASE SOFIC"/>
    <property type="match status" value="1"/>
</dbReference>
<feature type="binding site" evidence="3">
    <location>
        <begin position="201"/>
        <end position="208"/>
    </location>
    <ligand>
        <name>ATP</name>
        <dbReference type="ChEBI" id="CHEBI:30616"/>
    </ligand>
</feature>
<dbReference type="InterPro" id="IPR026287">
    <property type="entry name" value="SoFic-like"/>
</dbReference>
<dbReference type="SUPFAM" id="SSF140931">
    <property type="entry name" value="Fic-like"/>
    <property type="match status" value="1"/>
</dbReference>
<dbReference type="InterPro" id="IPR040198">
    <property type="entry name" value="Fido_containing"/>
</dbReference>
<dbReference type="OrthoDB" id="9814400at2"/>
<dbReference type="InterPro" id="IPR003812">
    <property type="entry name" value="Fido"/>
</dbReference>
<protein>
    <submittedName>
        <fullName evidence="5">Addiction module protein</fullName>
    </submittedName>
</protein>
<feature type="binding site" evidence="1">
    <location>
        <position position="70"/>
    </location>
    <ligand>
        <name>ATP</name>
        <dbReference type="ChEBI" id="CHEBI:30616"/>
    </ligand>
</feature>
<feature type="binding site" evidence="1">
    <location>
        <begin position="202"/>
        <end position="208"/>
    </location>
    <ligand>
        <name>ATP</name>
        <dbReference type="ChEBI" id="CHEBI:30616"/>
    </ligand>
</feature>
<keyword evidence="1" id="KW-0067">ATP-binding</keyword>
<organism evidence="5 6">
    <name type="scientific">Polaribacter gangjinensis</name>
    <dbReference type="NCBI Taxonomy" id="574710"/>
    <lineage>
        <taxon>Bacteria</taxon>
        <taxon>Pseudomonadati</taxon>
        <taxon>Bacteroidota</taxon>
        <taxon>Flavobacteriia</taxon>
        <taxon>Flavobacteriales</taxon>
        <taxon>Flavobacteriaceae</taxon>
    </lineage>
</organism>
<proteinExistence type="predicted"/>
<dbReference type="Pfam" id="PF21248">
    <property type="entry name" value="SoFic-like_C"/>
    <property type="match status" value="1"/>
</dbReference>
<evidence type="ECO:0000256" key="1">
    <source>
        <dbReference type="PIRSR" id="PIRSR038925-1"/>
    </source>
</evidence>
<feature type="binding site" evidence="1">
    <location>
        <position position="197"/>
    </location>
    <ligand>
        <name>ATP</name>
        <dbReference type="ChEBI" id="CHEBI:30616"/>
    </ligand>
</feature>
<feature type="binding site" evidence="3">
    <location>
        <begin position="239"/>
        <end position="240"/>
    </location>
    <ligand>
        <name>ATP</name>
        <dbReference type="ChEBI" id="CHEBI:30616"/>
    </ligand>
</feature>
<dbReference type="Proteomes" id="UP000237608">
    <property type="component" value="Unassembled WGS sequence"/>
</dbReference>
<dbReference type="Pfam" id="PF13784">
    <property type="entry name" value="Fic_N"/>
    <property type="match status" value="1"/>
</dbReference>
<dbReference type="PANTHER" id="PTHR13504">
    <property type="entry name" value="FIDO DOMAIN-CONTAINING PROTEIN DDB_G0283145"/>
    <property type="match status" value="1"/>
</dbReference>
<dbReference type="InterPro" id="IPR048770">
    <property type="entry name" value="SoFic-like_C"/>
</dbReference>
<dbReference type="Gene3D" id="1.10.3290.10">
    <property type="entry name" value="Fido-like domain"/>
    <property type="match status" value="1"/>
</dbReference>
<feature type="domain" description="Fido" evidence="4">
    <location>
        <begin position="116"/>
        <end position="261"/>
    </location>
</feature>
<evidence type="ECO:0000313" key="5">
    <source>
        <dbReference type="EMBL" id="PQJ74286.1"/>
    </source>
</evidence>
<evidence type="ECO:0000256" key="3">
    <source>
        <dbReference type="PIRSR" id="PIRSR640198-2"/>
    </source>
</evidence>